<dbReference type="Proteomes" id="UP000324897">
    <property type="component" value="Unassembled WGS sequence"/>
</dbReference>
<dbReference type="Gene3D" id="1.10.510.10">
    <property type="entry name" value="Transferase(Phosphotransferase) domain 1"/>
    <property type="match status" value="1"/>
</dbReference>
<evidence type="ECO:0000256" key="4">
    <source>
        <dbReference type="ARBA" id="ARBA00022840"/>
    </source>
</evidence>
<dbReference type="GO" id="GO:0004672">
    <property type="term" value="F:protein kinase activity"/>
    <property type="evidence" value="ECO:0007669"/>
    <property type="project" value="InterPro"/>
</dbReference>
<keyword evidence="7" id="KW-0812">Transmembrane</keyword>
<keyword evidence="7" id="KW-0472">Membrane</keyword>
<feature type="compositionally biased region" description="Polar residues" evidence="6">
    <location>
        <begin position="1127"/>
        <end position="1147"/>
    </location>
</feature>
<dbReference type="PANTHER" id="PTHR46008">
    <property type="entry name" value="LEAF RUST 10 DISEASE-RESISTANCE LOCUS RECEPTOR-LIKE PROTEIN KINASE-LIKE 1.4"/>
    <property type="match status" value="1"/>
</dbReference>
<evidence type="ECO:0000259" key="9">
    <source>
        <dbReference type="Pfam" id="PF07714"/>
    </source>
</evidence>
<feature type="chain" id="PRO_5023817813" description="Protein kinase domain-containing protein" evidence="8">
    <location>
        <begin position="24"/>
        <end position="1147"/>
    </location>
</feature>
<dbReference type="Gramene" id="TVT99361">
    <property type="protein sequence ID" value="TVT99361"/>
    <property type="gene ID" value="EJB05_55248"/>
</dbReference>
<keyword evidence="2 8" id="KW-0732">Signal</keyword>
<feature type="domain" description="Wall-associated receptor kinase galacturonan-binding" evidence="10">
    <location>
        <begin position="38"/>
        <end position="114"/>
    </location>
</feature>
<accession>A0A5J9SK51</accession>
<feature type="domain" description="Wall-associated receptor kinase C-terminal" evidence="11">
    <location>
        <begin position="187"/>
        <end position="274"/>
    </location>
</feature>
<dbReference type="PANTHER" id="PTHR46008:SF60">
    <property type="entry name" value="PROTEIN KINASE DOMAIN-CONTAINING PROTEIN"/>
    <property type="match status" value="1"/>
</dbReference>
<evidence type="ECO:0000256" key="8">
    <source>
        <dbReference type="SAM" id="SignalP"/>
    </source>
</evidence>
<dbReference type="Pfam" id="PF07714">
    <property type="entry name" value="PK_Tyr_Ser-Thr"/>
    <property type="match status" value="1"/>
</dbReference>
<dbReference type="GO" id="GO:0005524">
    <property type="term" value="F:ATP binding"/>
    <property type="evidence" value="ECO:0007669"/>
    <property type="project" value="UniProtKB-KW"/>
</dbReference>
<feature type="non-terminal residue" evidence="12">
    <location>
        <position position="1"/>
    </location>
</feature>
<feature type="domain" description="Serine-threonine/tyrosine-protein kinase catalytic" evidence="9">
    <location>
        <begin position="996"/>
        <end position="1103"/>
    </location>
</feature>
<dbReference type="SUPFAM" id="SSF56112">
    <property type="entry name" value="Protein kinase-like (PK-like)"/>
    <property type="match status" value="2"/>
</dbReference>
<dbReference type="InterPro" id="IPR025287">
    <property type="entry name" value="WAK_GUB"/>
</dbReference>
<feature type="domain" description="Wall-associated receptor kinase galacturonan-binding" evidence="10">
    <location>
        <begin position="342"/>
        <end position="409"/>
    </location>
</feature>
<feature type="region of interest" description="Disordered" evidence="6">
    <location>
        <begin position="1115"/>
        <end position="1147"/>
    </location>
</feature>
<protein>
    <recommendedName>
        <fullName evidence="14">Protein kinase domain-containing protein</fullName>
    </recommendedName>
</protein>
<dbReference type="InterPro" id="IPR032872">
    <property type="entry name" value="WAK_assoc_C"/>
</dbReference>
<dbReference type="Pfam" id="PF13947">
    <property type="entry name" value="GUB_WAK_bind"/>
    <property type="match status" value="3"/>
</dbReference>
<dbReference type="Gene3D" id="3.30.200.20">
    <property type="entry name" value="Phosphorylase Kinase, domain 1"/>
    <property type="match status" value="1"/>
</dbReference>
<feature type="region of interest" description="Disordered" evidence="6">
    <location>
        <begin position="728"/>
        <end position="758"/>
    </location>
</feature>
<comment type="caution">
    <text evidence="12">The sequence shown here is derived from an EMBL/GenBank/DDBJ whole genome shotgun (WGS) entry which is preliminary data.</text>
</comment>
<gene>
    <name evidence="12" type="ORF">EJB05_55248</name>
</gene>
<dbReference type="AlphaFoldDB" id="A0A5J9SK51"/>
<dbReference type="GO" id="GO:0030247">
    <property type="term" value="F:polysaccharide binding"/>
    <property type="evidence" value="ECO:0007669"/>
    <property type="project" value="InterPro"/>
</dbReference>
<dbReference type="EMBL" id="RWGY01000723">
    <property type="protein sequence ID" value="TVT99361.1"/>
    <property type="molecule type" value="Genomic_DNA"/>
</dbReference>
<evidence type="ECO:0000256" key="6">
    <source>
        <dbReference type="SAM" id="MobiDB-lite"/>
    </source>
</evidence>
<feature type="compositionally biased region" description="Gly residues" evidence="6">
    <location>
        <begin position="746"/>
        <end position="755"/>
    </location>
</feature>
<keyword evidence="7" id="KW-1133">Transmembrane helix</keyword>
<dbReference type="InterPro" id="IPR011009">
    <property type="entry name" value="Kinase-like_dom_sf"/>
</dbReference>
<evidence type="ECO:0000256" key="7">
    <source>
        <dbReference type="SAM" id="Phobius"/>
    </source>
</evidence>
<feature type="domain" description="Wall-associated receptor kinase C-terminal" evidence="11">
    <location>
        <begin position="772"/>
        <end position="851"/>
    </location>
</feature>
<feature type="signal peptide" evidence="8">
    <location>
        <begin position="1"/>
        <end position="23"/>
    </location>
</feature>
<evidence type="ECO:0008006" key="14">
    <source>
        <dbReference type="Google" id="ProtNLM"/>
    </source>
</evidence>
<evidence type="ECO:0000256" key="5">
    <source>
        <dbReference type="ARBA" id="ARBA00023180"/>
    </source>
</evidence>
<keyword evidence="4" id="KW-0067">ATP-binding</keyword>
<feature type="domain" description="Wall-associated receptor kinase galacturonan-binding" evidence="10">
    <location>
        <begin position="621"/>
        <end position="681"/>
    </location>
</feature>
<feature type="transmembrane region" description="Helical" evidence="7">
    <location>
        <begin position="876"/>
        <end position="899"/>
    </location>
</feature>
<keyword evidence="5" id="KW-0325">Glycoprotein</keyword>
<keyword evidence="3" id="KW-0547">Nucleotide-binding</keyword>
<dbReference type="InterPro" id="IPR001245">
    <property type="entry name" value="Ser-Thr/Tyr_kinase_cat_dom"/>
</dbReference>
<evidence type="ECO:0000313" key="13">
    <source>
        <dbReference type="Proteomes" id="UP000324897"/>
    </source>
</evidence>
<feature type="domain" description="Wall-associated receptor kinase C-terminal" evidence="11">
    <location>
        <begin position="489"/>
        <end position="565"/>
    </location>
</feature>
<evidence type="ECO:0000256" key="1">
    <source>
        <dbReference type="ARBA" id="ARBA00004167"/>
    </source>
</evidence>
<name>A0A5J9SK51_9POAL</name>
<proteinExistence type="predicted"/>
<evidence type="ECO:0000256" key="2">
    <source>
        <dbReference type="ARBA" id="ARBA00022729"/>
    </source>
</evidence>
<dbReference type="Pfam" id="PF14380">
    <property type="entry name" value="WAK_assoc"/>
    <property type="match status" value="3"/>
</dbReference>
<evidence type="ECO:0000259" key="10">
    <source>
        <dbReference type="Pfam" id="PF13947"/>
    </source>
</evidence>
<sequence>MAHLPRFPAIVVVVFLLVAHVPARHGNPLPSTYNGSICSESFKCGGVEISYPFNLANATQYADYGASYSCGYTDLKILCQDAGKKTETAIIQMGQYSYTVKDISYDKNTMTLADADAFRGGNGSCAVIRHNVTFGTDWLRYTGSYDNLTFFSSCNLSGDVLSVLEAYQIDCPGFINTPGGGAAFVFLSDQHEASGEHDLADHCHDIVVLPVLSDSLARMGDPSALPREYGGVLRQGFELAWSETTAGDCYRCEYSGGRCAYNQNKVFMGCLCSDEKVGIPDCSNSSANNSRYPPIAMALMLRHLLPLPVPLLLAFLLAASSHGAPPGNESYDPSLCLREFSTCGNVRIKYPFYFYNKTADILGNPVSYCGYPGLGIQCEDSRQAFLEIGSEKYNVSDINYTDFTISVVDPDAISGEEMCPSVDHNVTLPQTSWLTYSNETVDYLVFFLNCDFIPGFPRLPNMSSITCQIFGGSMGGLSFVLLRDDVPAGDWPRACKVFEVPILKSLVRQNPYDDEWRDGGYGKALRTGFQLMWEQNNSSCNQCERSKGQCAYNHTMEFVGCLCPGGVVDAHRCSSAMPSSPCRHGGGSLLLILCFLATAAVSSRSEDNYTGTPACQWRPYICGAVNISYPFYVSSETASYCGYPGLAVRCDGGTKAVLPLGANNYTVSRIDYDNLTVSLADADTTSATCPIASHNVTIPPDLKLYFPISAVDYLVFFIGCAFGGPKPAADDGPKPPKPPQLKPITCGGGSGGSEKGPGANSSFVIPRAVVPPGDWPRACRAVFQVPVLTGAIPRDAQDPAWRSDGYGAAIRAGFQVGWERSSGPCGRCEQSNGRCGYSRAGELLGCICADGRLDRGGSCSKNISVSAPGSKTGIKLIAGVTAGGFSLLLVAGVIAFFVIRKKKQKKGVNSSSKLLKYSGSGGTPYSRGGDTESGSIQDLQTHLFSYEELEEATDRFNDNRELGDGGFGTVYKVHHLVKKLAPLISTRNNCVLGHGRYVDPEYHQCYQLTDKSDVYSFGVVLVELISSKPAVDITRHRNEINLAGMAISKIQKCQLEELVDLELGYESDPATKKMMTMVAELAFRCLQQNGEMRPPIKEVLEVLKAIQGECRLEKDGNKDKDLAGPFSPNTVHATWESRATTPNTSRD</sequence>
<evidence type="ECO:0000313" key="12">
    <source>
        <dbReference type="EMBL" id="TVT99361.1"/>
    </source>
</evidence>
<evidence type="ECO:0000256" key="3">
    <source>
        <dbReference type="ARBA" id="ARBA00022741"/>
    </source>
</evidence>
<evidence type="ECO:0000259" key="11">
    <source>
        <dbReference type="Pfam" id="PF14380"/>
    </source>
</evidence>
<comment type="subcellular location">
    <subcellularLocation>
        <location evidence="1">Membrane</location>
        <topology evidence="1">Single-pass membrane protein</topology>
    </subcellularLocation>
</comment>
<reference evidence="12 13" key="1">
    <citation type="journal article" date="2019" name="Sci. Rep.">
        <title>A high-quality genome of Eragrostis curvula grass provides insights into Poaceae evolution and supports new strategies to enhance forage quality.</title>
        <authorList>
            <person name="Carballo J."/>
            <person name="Santos B.A.C.M."/>
            <person name="Zappacosta D."/>
            <person name="Garbus I."/>
            <person name="Selva J.P."/>
            <person name="Gallo C.A."/>
            <person name="Diaz A."/>
            <person name="Albertini E."/>
            <person name="Caccamo M."/>
            <person name="Echenique V."/>
        </authorList>
    </citation>
    <scope>NUCLEOTIDE SEQUENCE [LARGE SCALE GENOMIC DNA]</scope>
    <source>
        <strain evidence="13">cv. Victoria</strain>
        <tissue evidence="12">Leaf</tissue>
    </source>
</reference>
<dbReference type="OrthoDB" id="4062651at2759"/>
<dbReference type="GO" id="GO:0016020">
    <property type="term" value="C:membrane"/>
    <property type="evidence" value="ECO:0007669"/>
    <property type="project" value="UniProtKB-SubCell"/>
</dbReference>
<organism evidence="12 13">
    <name type="scientific">Eragrostis curvula</name>
    <name type="common">weeping love grass</name>
    <dbReference type="NCBI Taxonomy" id="38414"/>
    <lineage>
        <taxon>Eukaryota</taxon>
        <taxon>Viridiplantae</taxon>
        <taxon>Streptophyta</taxon>
        <taxon>Embryophyta</taxon>
        <taxon>Tracheophyta</taxon>
        <taxon>Spermatophyta</taxon>
        <taxon>Magnoliopsida</taxon>
        <taxon>Liliopsida</taxon>
        <taxon>Poales</taxon>
        <taxon>Poaceae</taxon>
        <taxon>PACMAD clade</taxon>
        <taxon>Chloridoideae</taxon>
        <taxon>Eragrostideae</taxon>
        <taxon>Eragrostidinae</taxon>
        <taxon>Eragrostis</taxon>
    </lineage>
</organism>
<keyword evidence="13" id="KW-1185">Reference proteome</keyword>